<sequence length="425" mass="44930">MNQQWNQYIQIIKQVVKPALGCTEPIAAAYAAAVAKRELGCQTPDMIEVRVSDNLFKNSMGVYVPGTGKIGLKIAASVGALAGDPNAELEVLAKINQDDVTAAQQLIDEERVSVARIDTQEFIFCSVTMSAGEDSVSVTISGGHTNIIQITHNGAVTFDAPLQQRVATGSVCEGVDISIKQIYDFALQAPFDDIKFILQAAELNSSLAQEGIDRGYGLEIGRTLKGNIEQGLLGNDLMSRIQMMTSAASDARMGGATLPAMSNFGSGNQGIAATVPVVIAAEAFQSDEEHLARALIMSHLGAIYIKSYYPPLSAFCGNTVTSAAASMALVYLAGGTFEQSCYAIQNVISDSSGMVCDGAKSSCAMKVCTSSTTAVRSYLMAMGNHSVKNQGIVGDEVEQTIRNVGSMVRLGMPYTDKSIIDIMSA</sequence>
<accession>A0A0C1ZNP1</accession>
<evidence type="ECO:0000256" key="1">
    <source>
        <dbReference type="HAMAP-Rule" id="MF_01845"/>
    </source>
</evidence>
<organism evidence="3 4">
    <name type="scientific">Vibrio owensii CAIM 1854 = LMG 25443</name>
    <dbReference type="NCBI Taxonomy" id="1229493"/>
    <lineage>
        <taxon>Bacteria</taxon>
        <taxon>Pseudomonadati</taxon>
        <taxon>Pseudomonadota</taxon>
        <taxon>Gammaproteobacteria</taxon>
        <taxon>Vibrionales</taxon>
        <taxon>Vibrionaceae</taxon>
        <taxon>Vibrio</taxon>
    </lineage>
</organism>
<dbReference type="Proteomes" id="UP000031586">
    <property type="component" value="Unassembled WGS sequence"/>
</dbReference>
<proteinExistence type="inferred from homology"/>
<dbReference type="RefSeq" id="WP_020195712.1">
    <property type="nucleotide sequence ID" value="NZ_BAOH01000027.1"/>
</dbReference>
<dbReference type="InterPro" id="IPR005130">
    <property type="entry name" value="Ser_deHydtase-like_asu"/>
</dbReference>
<dbReference type="Pfam" id="PF03313">
    <property type="entry name" value="SDH_alpha"/>
    <property type="match status" value="1"/>
</dbReference>
<comment type="similarity">
    <text evidence="1">Belongs to the UPF0597 family.</text>
</comment>
<dbReference type="PATRIC" id="fig|1229493.5.peg.4284"/>
<comment type="caution">
    <text evidence="3">The sequence shown here is derived from an EMBL/GenBank/DDBJ whole genome shotgun (WGS) entry which is preliminary data.</text>
</comment>
<dbReference type="EMBL" id="JPRD01000005">
    <property type="protein sequence ID" value="KIF54641.1"/>
    <property type="molecule type" value="Genomic_DNA"/>
</dbReference>
<gene>
    <name evidence="3" type="ORF">H735_01535</name>
</gene>
<dbReference type="PIRSF" id="PIRSF006054">
    <property type="entry name" value="UCP006054"/>
    <property type="match status" value="1"/>
</dbReference>
<dbReference type="GO" id="GO:0080146">
    <property type="term" value="F:L-cysteine desulfhydrase activity"/>
    <property type="evidence" value="ECO:0007669"/>
    <property type="project" value="TreeGrafter"/>
</dbReference>
<reference evidence="3 4" key="1">
    <citation type="submission" date="2014-07" db="EMBL/GenBank/DDBJ databases">
        <title>Unique and conserved regions in Vibrio harveyi and related species in comparison with the shrimp pathogen Vibrio harveyi CAIM 1792.</title>
        <authorList>
            <person name="Espinoza-Valles I."/>
            <person name="Vora G."/>
            <person name="Leekitcharoenphon P."/>
            <person name="Ussery D."/>
            <person name="Hoj L."/>
            <person name="Gomez-Gil B."/>
        </authorList>
    </citation>
    <scope>NUCLEOTIDE SEQUENCE [LARGE SCALE GENOMIC DNA]</scope>
    <source>
        <strain evidence="4">CAIM 1854 / LMG 25443</strain>
    </source>
</reference>
<evidence type="ECO:0000259" key="2">
    <source>
        <dbReference type="Pfam" id="PF03313"/>
    </source>
</evidence>
<dbReference type="GO" id="GO:0019450">
    <property type="term" value="P:L-cysteine catabolic process to pyruvate"/>
    <property type="evidence" value="ECO:0007669"/>
    <property type="project" value="TreeGrafter"/>
</dbReference>
<protein>
    <recommendedName>
        <fullName evidence="1">UPF0597 protein H735_01535</fullName>
    </recommendedName>
</protein>
<dbReference type="AlphaFoldDB" id="A0A0C1ZNP1"/>
<name>A0A0C1ZNP1_9VIBR</name>
<evidence type="ECO:0000313" key="4">
    <source>
        <dbReference type="Proteomes" id="UP000031586"/>
    </source>
</evidence>
<dbReference type="PANTHER" id="PTHR30501:SF2">
    <property type="entry name" value="UPF0597 PROTEIN YHAM"/>
    <property type="match status" value="1"/>
</dbReference>
<dbReference type="HAMAP" id="MF_01845">
    <property type="entry name" value="UPF0597"/>
    <property type="match status" value="1"/>
</dbReference>
<dbReference type="PANTHER" id="PTHR30501">
    <property type="entry name" value="UPF0597 PROTEIN YHAM"/>
    <property type="match status" value="1"/>
</dbReference>
<feature type="domain" description="Serine dehydratase-like alpha subunit" evidence="2">
    <location>
        <begin position="133"/>
        <end position="420"/>
    </location>
</feature>
<evidence type="ECO:0000313" key="3">
    <source>
        <dbReference type="EMBL" id="KIF54641.1"/>
    </source>
</evidence>
<dbReference type="InterPro" id="IPR021144">
    <property type="entry name" value="UPF0597"/>
</dbReference>